<proteinExistence type="inferred from homology"/>
<dbReference type="InterPro" id="IPR000172">
    <property type="entry name" value="GMC_OxRdtase_N"/>
</dbReference>
<dbReference type="Pfam" id="PF00732">
    <property type="entry name" value="GMC_oxred_N"/>
    <property type="match status" value="1"/>
</dbReference>
<protein>
    <submittedName>
        <fullName evidence="7">Choline dehydrogenase</fullName>
    </submittedName>
</protein>
<evidence type="ECO:0000313" key="7">
    <source>
        <dbReference type="EMBL" id="SNT52497.1"/>
    </source>
</evidence>
<evidence type="ECO:0000256" key="5">
    <source>
        <dbReference type="PIRSR" id="PIRSR000137-2"/>
    </source>
</evidence>
<dbReference type="GO" id="GO:0016614">
    <property type="term" value="F:oxidoreductase activity, acting on CH-OH group of donors"/>
    <property type="evidence" value="ECO:0007669"/>
    <property type="project" value="InterPro"/>
</dbReference>
<evidence type="ECO:0000256" key="4">
    <source>
        <dbReference type="ARBA" id="ARBA00022827"/>
    </source>
</evidence>
<comment type="cofactor">
    <cofactor evidence="1 5">
        <name>FAD</name>
        <dbReference type="ChEBI" id="CHEBI:57692"/>
    </cofactor>
</comment>
<feature type="domain" description="Glucose-methanol-choline oxidoreductase N-terminal" evidence="6">
    <location>
        <begin position="254"/>
        <end position="268"/>
    </location>
</feature>
<dbReference type="PANTHER" id="PTHR11552">
    <property type="entry name" value="GLUCOSE-METHANOL-CHOLINE GMC OXIDOREDUCTASE"/>
    <property type="match status" value="1"/>
</dbReference>
<keyword evidence="3" id="KW-0285">Flavoprotein</keyword>
<evidence type="ECO:0000313" key="8">
    <source>
        <dbReference type="Proteomes" id="UP000198327"/>
    </source>
</evidence>
<dbReference type="GO" id="GO:0050660">
    <property type="term" value="F:flavin adenine dinucleotide binding"/>
    <property type="evidence" value="ECO:0007669"/>
    <property type="project" value="InterPro"/>
</dbReference>
<dbReference type="AlphaFoldDB" id="A0A239NBZ6"/>
<dbReference type="PANTHER" id="PTHR11552:SF147">
    <property type="entry name" value="CHOLINE DEHYDROGENASE, MITOCHONDRIAL"/>
    <property type="match status" value="1"/>
</dbReference>
<dbReference type="InterPro" id="IPR012132">
    <property type="entry name" value="GMC_OxRdtase"/>
</dbReference>
<name>A0A239NBZ6_9NOCA</name>
<organism evidence="7 8">
    <name type="scientific">Rhodococcoides kyotonense</name>
    <dbReference type="NCBI Taxonomy" id="398843"/>
    <lineage>
        <taxon>Bacteria</taxon>
        <taxon>Bacillati</taxon>
        <taxon>Actinomycetota</taxon>
        <taxon>Actinomycetes</taxon>
        <taxon>Mycobacteriales</taxon>
        <taxon>Nocardiaceae</taxon>
        <taxon>Rhodococcoides</taxon>
    </lineage>
</organism>
<feature type="binding site" evidence="5">
    <location>
        <position position="86"/>
    </location>
    <ligand>
        <name>FAD</name>
        <dbReference type="ChEBI" id="CHEBI:57692"/>
    </ligand>
</feature>
<dbReference type="Pfam" id="PF05199">
    <property type="entry name" value="GMC_oxred_C"/>
    <property type="match status" value="1"/>
</dbReference>
<comment type="similarity">
    <text evidence="2">Belongs to the GMC oxidoreductase family.</text>
</comment>
<sequence>MSNHHADVIVVGGGSCGSVVASRLSENPDCRVVVVEAGLGVDRVEDYAPEIVDAHVLPVGPGSPWTSSYPAELAPGVAREISRGRVLGGSGAVNGAYFVRARRDDFRHWPSNWSYENVLPYFRRSETDHDYAGDKHGGDGPIPVTRTPVRSRGAVTNAFVDAASHLGFGDDPDKNDPNPAGGVGLVPLNVSRGRRVNAAAAYLIPHLDRPNLEVMAESTVLQVLFDGTAATGVRVLRRGVVTDVRAERVVLCAGAVRSPQLLMLSGVGPAEHLTGLGIAVRLDRPRVGRGFSDHPEVGVYYRSSAPHRPSSPIEAVLHVDDLEIRPYTASFGHMIAGLGPVDPMIGIGLMRADSRGDITLRSADPLDSPFVRYRYLESAADRDALHAGLDIVDALMSTPSLAAIASKVDVVGDRLFGRLGTALHLSGSCAMGGPDAVLDDRCRVRGLDGLDVVDTSAIPVVPTRGPHATAIMLAERAAEAIADDLR</sequence>
<dbReference type="NCBIfam" id="TIGR03970">
    <property type="entry name" value="Rv0697"/>
    <property type="match status" value="1"/>
</dbReference>
<dbReference type="EMBL" id="FZOW01000035">
    <property type="protein sequence ID" value="SNT52497.1"/>
    <property type="molecule type" value="Genomic_DNA"/>
</dbReference>
<dbReference type="SUPFAM" id="SSF51905">
    <property type="entry name" value="FAD/NAD(P)-binding domain"/>
    <property type="match status" value="1"/>
</dbReference>
<dbReference type="InterPro" id="IPR023978">
    <property type="entry name" value="GMC_oxidoreductase_bact"/>
</dbReference>
<dbReference type="InterPro" id="IPR036188">
    <property type="entry name" value="FAD/NAD-bd_sf"/>
</dbReference>
<evidence type="ECO:0000256" key="3">
    <source>
        <dbReference type="ARBA" id="ARBA00022630"/>
    </source>
</evidence>
<dbReference type="STRING" id="398843.A3K89_14380"/>
<evidence type="ECO:0000256" key="1">
    <source>
        <dbReference type="ARBA" id="ARBA00001974"/>
    </source>
</evidence>
<feature type="binding site" evidence="5">
    <location>
        <position position="220"/>
    </location>
    <ligand>
        <name>FAD</name>
        <dbReference type="ChEBI" id="CHEBI:57692"/>
    </ligand>
</feature>
<dbReference type="Gene3D" id="3.50.50.60">
    <property type="entry name" value="FAD/NAD(P)-binding domain"/>
    <property type="match status" value="1"/>
</dbReference>
<dbReference type="InterPro" id="IPR007867">
    <property type="entry name" value="GMC_OxRtase_C"/>
</dbReference>
<dbReference type="Proteomes" id="UP000198327">
    <property type="component" value="Unassembled WGS sequence"/>
</dbReference>
<keyword evidence="8" id="KW-1185">Reference proteome</keyword>
<dbReference type="RefSeq" id="WP_089252853.1">
    <property type="nucleotide sequence ID" value="NZ_FZOW01000035.1"/>
</dbReference>
<reference evidence="8" key="1">
    <citation type="submission" date="2017-06" db="EMBL/GenBank/DDBJ databases">
        <authorList>
            <person name="Varghese N."/>
            <person name="Submissions S."/>
        </authorList>
    </citation>
    <scope>NUCLEOTIDE SEQUENCE [LARGE SCALE GENOMIC DNA]</scope>
    <source>
        <strain evidence="8">JCM 23211</strain>
    </source>
</reference>
<evidence type="ECO:0000259" key="6">
    <source>
        <dbReference type="PROSITE" id="PS00624"/>
    </source>
</evidence>
<gene>
    <name evidence="7" type="ORF">SAMN05421642_13516</name>
</gene>
<keyword evidence="4 5" id="KW-0274">FAD</keyword>
<dbReference type="PROSITE" id="PS00624">
    <property type="entry name" value="GMC_OXRED_2"/>
    <property type="match status" value="1"/>
</dbReference>
<dbReference type="OrthoDB" id="9785276at2"/>
<dbReference type="SUPFAM" id="SSF54373">
    <property type="entry name" value="FAD-linked reductases, C-terminal domain"/>
    <property type="match status" value="1"/>
</dbReference>
<dbReference type="Gene3D" id="3.30.410.40">
    <property type="match status" value="1"/>
</dbReference>
<dbReference type="PIRSF" id="PIRSF000137">
    <property type="entry name" value="Alcohol_oxidase"/>
    <property type="match status" value="1"/>
</dbReference>
<evidence type="ECO:0000256" key="2">
    <source>
        <dbReference type="ARBA" id="ARBA00010790"/>
    </source>
</evidence>
<accession>A0A239NBZ6</accession>